<organism evidence="1 2">
    <name type="scientific">Aquilegia coerulea</name>
    <name type="common">Rocky mountain columbine</name>
    <dbReference type="NCBI Taxonomy" id="218851"/>
    <lineage>
        <taxon>Eukaryota</taxon>
        <taxon>Viridiplantae</taxon>
        <taxon>Streptophyta</taxon>
        <taxon>Embryophyta</taxon>
        <taxon>Tracheophyta</taxon>
        <taxon>Spermatophyta</taxon>
        <taxon>Magnoliopsida</taxon>
        <taxon>Ranunculales</taxon>
        <taxon>Ranunculaceae</taxon>
        <taxon>Thalictroideae</taxon>
        <taxon>Aquilegia</taxon>
    </lineage>
</organism>
<evidence type="ECO:0000313" key="2">
    <source>
        <dbReference type="Proteomes" id="UP000230069"/>
    </source>
</evidence>
<dbReference type="Proteomes" id="UP000230069">
    <property type="component" value="Unassembled WGS sequence"/>
</dbReference>
<sequence>MSSMHGSYCLPLGVSRISHPFSFSMEIEDHDQRRESMKRHRLQSREGFVANRNMGTDRNFVRRHLKEIKELEISGEKDDISSLHGRTAKAA</sequence>
<evidence type="ECO:0000313" key="1">
    <source>
        <dbReference type="EMBL" id="PIA33073.1"/>
    </source>
</evidence>
<name>A0A2G5CP56_AQUCA</name>
<dbReference type="AlphaFoldDB" id="A0A2G5CP56"/>
<keyword evidence="2" id="KW-1185">Reference proteome</keyword>
<dbReference type="EMBL" id="KZ305059">
    <property type="protein sequence ID" value="PIA33073.1"/>
    <property type="molecule type" value="Genomic_DNA"/>
</dbReference>
<accession>A0A2G5CP56</accession>
<gene>
    <name evidence="1" type="ORF">AQUCO_04200079v1</name>
</gene>
<reference evidence="1 2" key="1">
    <citation type="submission" date="2017-09" db="EMBL/GenBank/DDBJ databases">
        <title>WGS assembly of Aquilegia coerulea Goldsmith.</title>
        <authorList>
            <person name="Hodges S."/>
            <person name="Kramer E."/>
            <person name="Nordborg M."/>
            <person name="Tomkins J."/>
            <person name="Borevitz J."/>
            <person name="Derieg N."/>
            <person name="Yan J."/>
            <person name="Mihaltcheva S."/>
            <person name="Hayes R.D."/>
            <person name="Rokhsar D."/>
        </authorList>
    </citation>
    <scope>NUCLEOTIDE SEQUENCE [LARGE SCALE GENOMIC DNA]</scope>
    <source>
        <strain evidence="2">cv. Goldsmith</strain>
    </source>
</reference>
<dbReference type="OrthoDB" id="1886726at2759"/>
<dbReference type="FunCoup" id="A0A2G5CP56">
    <property type="interactions" value="62"/>
</dbReference>
<protein>
    <submittedName>
        <fullName evidence="1">Uncharacterized protein</fullName>
    </submittedName>
</protein>
<dbReference type="InParanoid" id="A0A2G5CP56"/>
<proteinExistence type="predicted"/>